<evidence type="ECO:0000256" key="12">
    <source>
        <dbReference type="ARBA" id="ARBA00022989"/>
    </source>
</evidence>
<feature type="transmembrane region" description="Helical" evidence="20">
    <location>
        <begin position="158"/>
        <end position="179"/>
    </location>
</feature>
<evidence type="ECO:0000256" key="6">
    <source>
        <dbReference type="ARBA" id="ARBA00022553"/>
    </source>
</evidence>
<comment type="catalytic activity">
    <reaction evidence="1">
        <text>ATP + protein L-histidine = ADP + protein N-phospho-L-histidine.</text>
        <dbReference type="EC" id="2.7.13.3"/>
    </reaction>
</comment>
<dbReference type="GO" id="GO:0000155">
    <property type="term" value="F:phosphorelay sensor kinase activity"/>
    <property type="evidence" value="ECO:0007669"/>
    <property type="project" value="InterPro"/>
</dbReference>
<dbReference type="Gene3D" id="1.20.120.160">
    <property type="entry name" value="HPT domain"/>
    <property type="match status" value="1"/>
</dbReference>
<dbReference type="SUPFAM" id="SSF47226">
    <property type="entry name" value="Histidine-containing phosphotransfer domain, HPT domain"/>
    <property type="match status" value="1"/>
</dbReference>
<feature type="transmembrane region" description="Helical" evidence="20">
    <location>
        <begin position="63"/>
        <end position="84"/>
    </location>
</feature>
<evidence type="ECO:0000256" key="2">
    <source>
        <dbReference type="ARBA" id="ARBA00004651"/>
    </source>
</evidence>
<evidence type="ECO:0000256" key="5">
    <source>
        <dbReference type="ARBA" id="ARBA00022475"/>
    </source>
</evidence>
<dbReference type="CDD" id="cd00130">
    <property type="entry name" value="PAS"/>
    <property type="match status" value="1"/>
</dbReference>
<dbReference type="PANTHER" id="PTHR45339:SF1">
    <property type="entry name" value="HYBRID SIGNAL TRANSDUCTION HISTIDINE KINASE J"/>
    <property type="match status" value="1"/>
</dbReference>
<dbReference type="Pfam" id="PF02518">
    <property type="entry name" value="HATPase_c"/>
    <property type="match status" value="1"/>
</dbReference>
<dbReference type="SMART" id="SM00091">
    <property type="entry name" value="PAS"/>
    <property type="match status" value="1"/>
</dbReference>
<dbReference type="InterPro" id="IPR008207">
    <property type="entry name" value="Sig_transdc_His_kin_Hpt_dom"/>
</dbReference>
<evidence type="ECO:0000256" key="8">
    <source>
        <dbReference type="ARBA" id="ARBA00022692"/>
    </source>
</evidence>
<keyword evidence="9" id="KW-0547">Nucleotide-binding</keyword>
<dbReference type="PROSITE" id="PS50894">
    <property type="entry name" value="HPT"/>
    <property type="match status" value="1"/>
</dbReference>
<dbReference type="OrthoDB" id="9810730at2"/>
<keyword evidence="10" id="KW-0418">Kinase</keyword>
<evidence type="ECO:0000256" key="9">
    <source>
        <dbReference type="ARBA" id="ARBA00022741"/>
    </source>
</evidence>
<dbReference type="PROSITE" id="PS50109">
    <property type="entry name" value="HIS_KIN"/>
    <property type="match status" value="1"/>
</dbReference>
<feature type="transmembrane region" description="Helical" evidence="20">
    <location>
        <begin position="96"/>
        <end position="115"/>
    </location>
</feature>
<accession>A0A1I3KG82</accession>
<feature type="domain" description="Response regulatory" evidence="22">
    <location>
        <begin position="705"/>
        <end position="825"/>
    </location>
</feature>
<dbReference type="CDD" id="cd16922">
    <property type="entry name" value="HATPase_EvgS-ArcB-TorS-like"/>
    <property type="match status" value="1"/>
</dbReference>
<dbReference type="InterPro" id="IPR003594">
    <property type="entry name" value="HATPase_dom"/>
</dbReference>
<keyword evidence="26" id="KW-1185">Reference proteome</keyword>
<keyword evidence="13" id="KW-0902">Two-component regulatory system</keyword>
<dbReference type="CDD" id="cd00088">
    <property type="entry name" value="HPT"/>
    <property type="match status" value="1"/>
</dbReference>
<dbReference type="Proteomes" id="UP000198649">
    <property type="component" value="Unassembled WGS sequence"/>
</dbReference>
<evidence type="ECO:0000256" key="7">
    <source>
        <dbReference type="ARBA" id="ARBA00022679"/>
    </source>
</evidence>
<dbReference type="GO" id="GO:0005886">
    <property type="term" value="C:plasma membrane"/>
    <property type="evidence" value="ECO:0007669"/>
    <property type="project" value="UniProtKB-SubCell"/>
</dbReference>
<reference evidence="25 26" key="1">
    <citation type="submission" date="2016-10" db="EMBL/GenBank/DDBJ databases">
        <authorList>
            <person name="de Groot N.N."/>
        </authorList>
    </citation>
    <scope>NUCLEOTIDE SEQUENCE [LARGE SCALE GENOMIC DNA]</scope>
    <source>
        <strain evidence="25 26">CGMCC 1.11156</strain>
    </source>
</reference>
<keyword evidence="12 20" id="KW-1133">Transmembrane helix</keyword>
<keyword evidence="7" id="KW-0808">Transferase</keyword>
<dbReference type="STRING" id="1005945.SAMN05216561_11227"/>
<keyword evidence="11" id="KW-0067">ATP-binding</keyword>
<comment type="caution">
    <text evidence="19">Lacks conserved residue(s) required for the propagation of feature annotation.</text>
</comment>
<dbReference type="FunFam" id="1.10.287.130:FF:000002">
    <property type="entry name" value="Two-component osmosensing histidine kinase"/>
    <property type="match status" value="1"/>
</dbReference>
<dbReference type="InterPro" id="IPR036890">
    <property type="entry name" value="HATPase_C_sf"/>
</dbReference>
<dbReference type="InterPro" id="IPR000014">
    <property type="entry name" value="PAS"/>
</dbReference>
<dbReference type="SMART" id="SM00387">
    <property type="entry name" value="HATPase_c"/>
    <property type="match status" value="1"/>
</dbReference>
<evidence type="ECO:0000256" key="1">
    <source>
        <dbReference type="ARBA" id="ARBA00000085"/>
    </source>
</evidence>
<dbReference type="InterPro" id="IPR003661">
    <property type="entry name" value="HisK_dim/P_dom"/>
</dbReference>
<dbReference type="Pfam" id="PF00072">
    <property type="entry name" value="Response_reg"/>
    <property type="match status" value="1"/>
</dbReference>
<feature type="transmembrane region" description="Helical" evidence="20">
    <location>
        <begin position="289"/>
        <end position="308"/>
    </location>
</feature>
<dbReference type="Gene3D" id="3.40.50.2300">
    <property type="match status" value="2"/>
</dbReference>
<dbReference type="PROSITE" id="PS50110">
    <property type="entry name" value="RESPONSE_REGULATORY"/>
    <property type="match status" value="2"/>
</dbReference>
<feature type="domain" description="PAS" evidence="23">
    <location>
        <begin position="324"/>
        <end position="375"/>
    </location>
</feature>
<keyword evidence="14 20" id="KW-0472">Membrane</keyword>
<dbReference type="InterPro" id="IPR036097">
    <property type="entry name" value="HisK_dim/P_sf"/>
</dbReference>
<comment type="subcellular location">
    <subcellularLocation>
        <location evidence="2">Cell membrane</location>
        <topology evidence="2">Multi-pass membrane protein</topology>
    </subcellularLocation>
</comment>
<evidence type="ECO:0000256" key="16">
    <source>
        <dbReference type="ARBA" id="ARBA00068150"/>
    </source>
</evidence>
<dbReference type="InterPro" id="IPR005467">
    <property type="entry name" value="His_kinase_dom"/>
</dbReference>
<comment type="similarity">
    <text evidence="3">In the N-terminal section; belongs to the phytochrome family.</text>
</comment>
<evidence type="ECO:0000256" key="11">
    <source>
        <dbReference type="ARBA" id="ARBA00022840"/>
    </source>
</evidence>
<protein>
    <recommendedName>
        <fullName evidence="17">Circadian input-output histidine kinase CikA</fullName>
        <ecNumber evidence="4">2.7.13.3</ecNumber>
    </recommendedName>
    <alternativeName>
        <fullName evidence="16">Sensory/regulatory protein RpfC</fullName>
    </alternativeName>
</protein>
<dbReference type="InterPro" id="IPR036641">
    <property type="entry name" value="HPT_dom_sf"/>
</dbReference>
<evidence type="ECO:0000259" key="21">
    <source>
        <dbReference type="PROSITE" id="PS50109"/>
    </source>
</evidence>
<feature type="domain" description="Histidine kinase" evidence="21">
    <location>
        <begin position="460"/>
        <end position="684"/>
    </location>
</feature>
<dbReference type="Gene3D" id="1.10.287.130">
    <property type="match status" value="1"/>
</dbReference>
<evidence type="ECO:0000256" key="20">
    <source>
        <dbReference type="SAM" id="Phobius"/>
    </source>
</evidence>
<dbReference type="Pfam" id="PF01627">
    <property type="entry name" value="Hpt"/>
    <property type="match status" value="1"/>
</dbReference>
<dbReference type="InterPro" id="IPR004358">
    <property type="entry name" value="Sig_transdc_His_kin-like_C"/>
</dbReference>
<evidence type="ECO:0000313" key="26">
    <source>
        <dbReference type="Proteomes" id="UP000198649"/>
    </source>
</evidence>
<dbReference type="CDD" id="cd00082">
    <property type="entry name" value="HisKA"/>
    <property type="match status" value="1"/>
</dbReference>
<feature type="modified residue" description="Phosphohistidine" evidence="18">
    <location>
        <position position="1058"/>
    </location>
</feature>
<dbReference type="SMART" id="SM00073">
    <property type="entry name" value="HPT"/>
    <property type="match status" value="1"/>
</dbReference>
<dbReference type="PRINTS" id="PR00344">
    <property type="entry name" value="BCTRLSENSOR"/>
</dbReference>
<keyword evidence="5" id="KW-1003">Cell membrane</keyword>
<dbReference type="GO" id="GO:0005524">
    <property type="term" value="F:ATP binding"/>
    <property type="evidence" value="ECO:0007669"/>
    <property type="project" value="UniProtKB-KW"/>
</dbReference>
<evidence type="ECO:0000256" key="15">
    <source>
        <dbReference type="ARBA" id="ARBA00064003"/>
    </source>
</evidence>
<dbReference type="Pfam" id="PF00512">
    <property type="entry name" value="HisKA"/>
    <property type="match status" value="1"/>
</dbReference>
<feature type="modified residue" description="4-aspartylphosphate" evidence="19">
    <location>
        <position position="901"/>
    </location>
</feature>
<evidence type="ECO:0000256" key="10">
    <source>
        <dbReference type="ARBA" id="ARBA00022777"/>
    </source>
</evidence>
<evidence type="ECO:0000259" key="22">
    <source>
        <dbReference type="PROSITE" id="PS50110"/>
    </source>
</evidence>
<evidence type="ECO:0000256" key="19">
    <source>
        <dbReference type="PROSITE-ProRule" id="PRU00169"/>
    </source>
</evidence>
<dbReference type="FunFam" id="3.30.565.10:FF:000010">
    <property type="entry name" value="Sensor histidine kinase RcsC"/>
    <property type="match status" value="1"/>
</dbReference>
<dbReference type="InterPro" id="IPR035965">
    <property type="entry name" value="PAS-like_dom_sf"/>
</dbReference>
<evidence type="ECO:0000256" key="4">
    <source>
        <dbReference type="ARBA" id="ARBA00012438"/>
    </source>
</evidence>
<keyword evidence="6 19" id="KW-0597">Phosphoprotein</keyword>
<dbReference type="InterPro" id="IPR001789">
    <property type="entry name" value="Sig_transdc_resp-reg_receiver"/>
</dbReference>
<evidence type="ECO:0000256" key="14">
    <source>
        <dbReference type="ARBA" id="ARBA00023136"/>
    </source>
</evidence>
<comment type="subunit">
    <text evidence="15">At low DSF concentrations, interacts with RpfF.</text>
</comment>
<dbReference type="AlphaFoldDB" id="A0A1I3KG82"/>
<dbReference type="SUPFAM" id="SSF55874">
    <property type="entry name" value="ATPase domain of HSP90 chaperone/DNA topoisomerase II/histidine kinase"/>
    <property type="match status" value="1"/>
</dbReference>
<feature type="transmembrane region" description="Helical" evidence="20">
    <location>
        <begin position="34"/>
        <end position="51"/>
    </location>
</feature>
<dbReference type="GO" id="GO:0006355">
    <property type="term" value="P:regulation of DNA-templated transcription"/>
    <property type="evidence" value="ECO:0007669"/>
    <property type="project" value="InterPro"/>
</dbReference>
<proteinExistence type="inferred from homology"/>
<evidence type="ECO:0000256" key="13">
    <source>
        <dbReference type="ARBA" id="ARBA00023012"/>
    </source>
</evidence>
<gene>
    <name evidence="25" type="ORF">SAMN05216561_11227</name>
</gene>
<organism evidence="25 26">
    <name type="scientific">Nocardioides psychrotolerans</name>
    <dbReference type="NCBI Taxonomy" id="1005945"/>
    <lineage>
        <taxon>Bacteria</taxon>
        <taxon>Bacillati</taxon>
        <taxon>Actinomycetota</taxon>
        <taxon>Actinomycetes</taxon>
        <taxon>Propionibacteriales</taxon>
        <taxon>Nocardioidaceae</taxon>
        <taxon>Nocardioides</taxon>
    </lineage>
</organism>
<feature type="transmembrane region" description="Helical" evidence="20">
    <location>
        <begin position="127"/>
        <end position="146"/>
    </location>
</feature>
<dbReference type="Pfam" id="PF00989">
    <property type="entry name" value="PAS"/>
    <property type="match status" value="1"/>
</dbReference>
<dbReference type="EMBL" id="FOQG01000012">
    <property type="protein sequence ID" value="SFI71298.1"/>
    <property type="molecule type" value="Genomic_DNA"/>
</dbReference>
<feature type="transmembrane region" description="Helical" evidence="20">
    <location>
        <begin position="191"/>
        <end position="212"/>
    </location>
</feature>
<dbReference type="NCBIfam" id="TIGR00229">
    <property type="entry name" value="sensory_box"/>
    <property type="match status" value="1"/>
</dbReference>
<dbReference type="SUPFAM" id="SSF55785">
    <property type="entry name" value="PYP-like sensor domain (PAS domain)"/>
    <property type="match status" value="1"/>
</dbReference>
<evidence type="ECO:0000256" key="3">
    <source>
        <dbReference type="ARBA" id="ARBA00006402"/>
    </source>
</evidence>
<dbReference type="SMART" id="SM00388">
    <property type="entry name" value="HisKA"/>
    <property type="match status" value="1"/>
</dbReference>
<dbReference type="SMART" id="SM00448">
    <property type="entry name" value="REC"/>
    <property type="match status" value="1"/>
</dbReference>
<dbReference type="InterPro" id="IPR011006">
    <property type="entry name" value="CheY-like_superfamily"/>
</dbReference>
<keyword evidence="8 20" id="KW-0812">Transmembrane</keyword>
<feature type="transmembrane region" description="Helical" evidence="20">
    <location>
        <begin position="263"/>
        <end position="283"/>
    </location>
</feature>
<dbReference type="PROSITE" id="PS50112">
    <property type="entry name" value="PAS"/>
    <property type="match status" value="1"/>
</dbReference>
<dbReference type="Gene3D" id="3.30.450.20">
    <property type="entry name" value="PAS domain"/>
    <property type="match status" value="1"/>
</dbReference>
<feature type="domain" description="HPt" evidence="24">
    <location>
        <begin position="1019"/>
        <end position="1112"/>
    </location>
</feature>
<dbReference type="PANTHER" id="PTHR45339">
    <property type="entry name" value="HYBRID SIGNAL TRANSDUCTION HISTIDINE KINASE J"/>
    <property type="match status" value="1"/>
</dbReference>
<evidence type="ECO:0000259" key="23">
    <source>
        <dbReference type="PROSITE" id="PS50112"/>
    </source>
</evidence>
<evidence type="ECO:0000313" key="25">
    <source>
        <dbReference type="EMBL" id="SFI71298.1"/>
    </source>
</evidence>
<sequence length="1112" mass="117312">MKVSRRTAVLTAWGVVIAMVLLHAVSPVGPLGDTTYLVGVWTGAVLAWYGASLTSGDNRFLPGLVACGLTLGALGDLIWFAYSWTGNQPDVSLADIPYLMNFLSLGAAVVIVTTLRQGRTTYLDPDALIDGLSVIIVSLLFFWTFSIRDIVADESVSALTRAVWAAYPILDAVLLALVLRAMSIRSARDAVGIPFAAGVGCWLVSDIGYLVLDVSGNVSMVLDLGWMLGGILIATSTLRPQAAPWEEAEECAEDASSHPMRTFVIGIVPLLVPPMLLLTNAVLSRDPRAVAVLLGMLGLVGLTFARTARMLRSEARARSELATQKAYFEALVEISPAAVVTMDLERQVTGWNPAATRLFGYEPREALRRSIDEMVPAPRTRAEDVASTGTAVTTAGRVDEITQRVRKDGTLVDVEVVVVPLVVGGEQVGSYAVYHDITELQDARSAADRANDAKSAFLAAMSHEIRTPMNAIIGMSGLLGDTPLDEEQHEYVDIIGSSGDALLTIINDILDFSKIEAGQMSLESKTFSLRSCIEASLDVIGPLAARKGISLAYEMTGEVPEAVVGDPLRLRQILLNLLSNAVKFTDVGHVRVHVTAASGQTEQTKCLVVTVTDTGIGLTTEQTARLFRSFSQADASTARKYGGTGLGLAISKQLALLMDGDLTVSSPGLDGSGSTFTLTVESAVPAGRGTPTGMTAGADRLVGRMVLVVDPDEMYRAILERCLAAWEVQTISVATPVAAERVLRERTVDLVVAAWSPGDTAAEDEWGHLAATLHAGPPLVLTSSSPKREVLTRLGAVGAAPGFAPGWFAKPMKPKSLLVALLDALGEQVPADLADGGPTLADGPELPSRSLCVLLADDNAFNQKLAVALLERMGHSVVVVPDGRRAVAAVATGGFDVVLMDIQMPEMDGYEATRRIIEAHGENSPPIIALTANAMEEDREASLAAGMSDFLTKPLRPEELAAALAAVSDPAPSGPVGHQVVDGEDVGEDVGGGDAAVPVGAASHTEFRHYVSTMAGGADEHLERELVSDFLAEQGVLVGALESGWRDNDLEALRRAAHTLKSQAAVFGASHLRSLCQALETAAASPGSQDLRALVDQAVTESARVAETVAAF</sequence>
<dbReference type="SUPFAM" id="SSF47384">
    <property type="entry name" value="Homodimeric domain of signal transducing histidine kinase"/>
    <property type="match status" value="1"/>
</dbReference>
<evidence type="ECO:0000259" key="24">
    <source>
        <dbReference type="PROSITE" id="PS50894"/>
    </source>
</evidence>
<dbReference type="EC" id="2.7.13.3" evidence="4"/>
<dbReference type="SUPFAM" id="SSF52172">
    <property type="entry name" value="CheY-like"/>
    <property type="match status" value="2"/>
</dbReference>
<feature type="domain" description="Response regulatory" evidence="22">
    <location>
        <begin position="852"/>
        <end position="968"/>
    </location>
</feature>
<name>A0A1I3KG82_9ACTN</name>
<dbReference type="Gene3D" id="3.30.565.10">
    <property type="entry name" value="Histidine kinase-like ATPase, C-terminal domain"/>
    <property type="match status" value="1"/>
</dbReference>
<dbReference type="CDD" id="cd17546">
    <property type="entry name" value="REC_hyHK_CKI1_RcsC-like"/>
    <property type="match status" value="1"/>
</dbReference>
<evidence type="ECO:0000256" key="17">
    <source>
        <dbReference type="ARBA" id="ARBA00074306"/>
    </source>
</evidence>
<dbReference type="InterPro" id="IPR013767">
    <property type="entry name" value="PAS_fold"/>
</dbReference>
<evidence type="ECO:0000256" key="18">
    <source>
        <dbReference type="PROSITE-ProRule" id="PRU00110"/>
    </source>
</evidence>